<organism evidence="3 4">
    <name type="scientific">Nonomuraea monospora</name>
    <dbReference type="NCBI Taxonomy" id="568818"/>
    <lineage>
        <taxon>Bacteria</taxon>
        <taxon>Bacillati</taxon>
        <taxon>Actinomycetota</taxon>
        <taxon>Actinomycetes</taxon>
        <taxon>Streptosporangiales</taxon>
        <taxon>Streptosporangiaceae</taxon>
        <taxon>Nonomuraea</taxon>
    </lineage>
</organism>
<evidence type="ECO:0000313" key="3">
    <source>
        <dbReference type="EMBL" id="GAA2214846.1"/>
    </source>
</evidence>
<feature type="domain" description="VOC" evidence="2">
    <location>
        <begin position="5"/>
        <end position="134"/>
    </location>
</feature>
<dbReference type="PANTHER" id="PTHR43048">
    <property type="entry name" value="METHYLMALONYL-COA EPIMERASE"/>
    <property type="match status" value="1"/>
</dbReference>
<proteinExistence type="predicted"/>
<dbReference type="Gene3D" id="3.10.180.10">
    <property type="entry name" value="2,3-Dihydroxybiphenyl 1,2-Dioxygenase, domain 1"/>
    <property type="match status" value="1"/>
</dbReference>
<comment type="caution">
    <text evidence="3">The sequence shown here is derived from an EMBL/GenBank/DDBJ whole genome shotgun (WGS) entry which is preliminary data.</text>
</comment>
<gene>
    <name evidence="3" type="ORF">GCM10009850_103120</name>
</gene>
<dbReference type="PANTHER" id="PTHR43048:SF3">
    <property type="entry name" value="METHYLMALONYL-COA EPIMERASE, MITOCHONDRIAL"/>
    <property type="match status" value="1"/>
</dbReference>
<dbReference type="RefSeq" id="WP_344493063.1">
    <property type="nucleotide sequence ID" value="NZ_BAAAQX010000044.1"/>
</dbReference>
<dbReference type="Pfam" id="PF13669">
    <property type="entry name" value="Glyoxalase_4"/>
    <property type="match status" value="1"/>
</dbReference>
<keyword evidence="1" id="KW-0479">Metal-binding</keyword>
<dbReference type="InterPro" id="IPR037523">
    <property type="entry name" value="VOC_core"/>
</dbReference>
<keyword evidence="4" id="KW-1185">Reference proteome</keyword>
<protein>
    <recommendedName>
        <fullName evidence="2">VOC domain-containing protein</fullName>
    </recommendedName>
</protein>
<accession>A0ABN3CZY8</accession>
<dbReference type="InterPro" id="IPR029068">
    <property type="entry name" value="Glyas_Bleomycin-R_OHBP_Dase"/>
</dbReference>
<evidence type="ECO:0000313" key="4">
    <source>
        <dbReference type="Proteomes" id="UP001499843"/>
    </source>
</evidence>
<evidence type="ECO:0000259" key="2">
    <source>
        <dbReference type="PROSITE" id="PS51819"/>
    </source>
</evidence>
<sequence>MTAYALDHVALAVRDWAQAGPVLAGRYAGRWDSGFRQPVFSPAQLEYADGMRIELLEPGAEPSSFVRRFLDARQAAARPHHITFKVGDIRATLDRARECGFEPIQVNLESEMWKEAFLHPKATGLGFLVQVAQAAGTPADLGGDLPGLHRTPPWPAPAGAAAALPAVAGRVADLETAGRVLREVLGGIETPLEAGTSSWAWPQGADLVLSAAGEPGLELLAFRGDGATSWKLDELLSAAGSEPVVPELGIRTVDLGRAD</sequence>
<dbReference type="PROSITE" id="PS51819">
    <property type="entry name" value="VOC"/>
    <property type="match status" value="1"/>
</dbReference>
<dbReference type="InterPro" id="IPR051785">
    <property type="entry name" value="MMCE/EMCE_epimerase"/>
</dbReference>
<dbReference type="EMBL" id="BAAAQX010000044">
    <property type="protein sequence ID" value="GAA2214846.1"/>
    <property type="molecule type" value="Genomic_DNA"/>
</dbReference>
<dbReference type="SUPFAM" id="SSF54593">
    <property type="entry name" value="Glyoxalase/Bleomycin resistance protein/Dihydroxybiphenyl dioxygenase"/>
    <property type="match status" value="1"/>
</dbReference>
<evidence type="ECO:0000256" key="1">
    <source>
        <dbReference type="ARBA" id="ARBA00022723"/>
    </source>
</evidence>
<reference evidence="3 4" key="1">
    <citation type="journal article" date="2019" name="Int. J. Syst. Evol. Microbiol.">
        <title>The Global Catalogue of Microorganisms (GCM) 10K type strain sequencing project: providing services to taxonomists for standard genome sequencing and annotation.</title>
        <authorList>
            <consortium name="The Broad Institute Genomics Platform"/>
            <consortium name="The Broad Institute Genome Sequencing Center for Infectious Disease"/>
            <person name="Wu L."/>
            <person name="Ma J."/>
        </authorList>
    </citation>
    <scope>NUCLEOTIDE SEQUENCE [LARGE SCALE GENOMIC DNA]</scope>
    <source>
        <strain evidence="3 4">JCM 16114</strain>
    </source>
</reference>
<name>A0ABN3CZY8_9ACTN</name>
<dbReference type="Proteomes" id="UP001499843">
    <property type="component" value="Unassembled WGS sequence"/>
</dbReference>